<accession>A0A0A9AVM1</accession>
<name>A0A0A9AVM1_ARUDO</name>
<dbReference type="AlphaFoldDB" id="A0A0A9AVM1"/>
<evidence type="ECO:0000313" key="1">
    <source>
        <dbReference type="EMBL" id="JAD51102.1"/>
    </source>
</evidence>
<organism evidence="1">
    <name type="scientific">Arundo donax</name>
    <name type="common">Giant reed</name>
    <name type="synonym">Donax arundinaceus</name>
    <dbReference type="NCBI Taxonomy" id="35708"/>
    <lineage>
        <taxon>Eukaryota</taxon>
        <taxon>Viridiplantae</taxon>
        <taxon>Streptophyta</taxon>
        <taxon>Embryophyta</taxon>
        <taxon>Tracheophyta</taxon>
        <taxon>Spermatophyta</taxon>
        <taxon>Magnoliopsida</taxon>
        <taxon>Liliopsida</taxon>
        <taxon>Poales</taxon>
        <taxon>Poaceae</taxon>
        <taxon>PACMAD clade</taxon>
        <taxon>Arundinoideae</taxon>
        <taxon>Arundineae</taxon>
        <taxon>Arundo</taxon>
    </lineage>
</organism>
<reference evidence="1" key="2">
    <citation type="journal article" date="2015" name="Data Brief">
        <title>Shoot transcriptome of the giant reed, Arundo donax.</title>
        <authorList>
            <person name="Barrero R.A."/>
            <person name="Guerrero F.D."/>
            <person name="Moolhuijzen P."/>
            <person name="Goolsby J.A."/>
            <person name="Tidwell J."/>
            <person name="Bellgard S.E."/>
            <person name="Bellgard M.I."/>
        </authorList>
    </citation>
    <scope>NUCLEOTIDE SEQUENCE</scope>
    <source>
        <tissue evidence="1">Shoot tissue taken approximately 20 cm above the soil surface</tissue>
    </source>
</reference>
<proteinExistence type="predicted"/>
<sequence>MQKARRTLHESHPGCELLLVQPATVAHTLLHTSWHHQASSAGEVLHLSSTDSPDL</sequence>
<protein>
    <submittedName>
        <fullName evidence="1">Uncharacterized protein</fullName>
    </submittedName>
</protein>
<reference evidence="1" key="1">
    <citation type="submission" date="2014-09" db="EMBL/GenBank/DDBJ databases">
        <authorList>
            <person name="Magalhaes I.L.F."/>
            <person name="Oliveira U."/>
            <person name="Santos F.R."/>
            <person name="Vidigal T.H.D.A."/>
            <person name="Brescovit A.D."/>
            <person name="Santos A.J."/>
        </authorList>
    </citation>
    <scope>NUCLEOTIDE SEQUENCE</scope>
    <source>
        <tissue evidence="1">Shoot tissue taken approximately 20 cm above the soil surface</tissue>
    </source>
</reference>
<dbReference type="EMBL" id="GBRH01246793">
    <property type="protein sequence ID" value="JAD51102.1"/>
    <property type="molecule type" value="Transcribed_RNA"/>
</dbReference>